<feature type="chain" id="PRO_5007524486" description="Carbohydrate binding domain-containing protein" evidence="1">
    <location>
        <begin position="22"/>
        <end position="194"/>
    </location>
</feature>
<dbReference type="AlphaFoldDB" id="A0A146G468"/>
<comment type="caution">
    <text evidence="2">The sequence shown here is derived from an EMBL/GenBank/DDBJ whole genome shotgun (WGS) entry which is preliminary data.</text>
</comment>
<accession>A0A146G468</accession>
<keyword evidence="3" id="KW-1185">Reference proteome</keyword>
<organism evidence="2 3">
    <name type="scientific">Terrimicrobium sacchariphilum</name>
    <dbReference type="NCBI Taxonomy" id="690879"/>
    <lineage>
        <taxon>Bacteria</taxon>
        <taxon>Pseudomonadati</taxon>
        <taxon>Verrucomicrobiota</taxon>
        <taxon>Terrimicrobiia</taxon>
        <taxon>Terrimicrobiales</taxon>
        <taxon>Terrimicrobiaceae</taxon>
        <taxon>Terrimicrobium</taxon>
    </lineage>
</organism>
<reference evidence="3" key="1">
    <citation type="journal article" date="2017" name="Genome Announc.">
        <title>Draft Genome Sequence of Terrimicrobium sacchariphilum NM-5T, a Facultative Anaerobic Soil Bacterium of the Class Spartobacteria.</title>
        <authorList>
            <person name="Qiu Y.L."/>
            <person name="Tourlousse D.M."/>
            <person name="Matsuura N."/>
            <person name="Ohashi A."/>
            <person name="Sekiguchi Y."/>
        </authorList>
    </citation>
    <scope>NUCLEOTIDE SEQUENCE [LARGE SCALE GENOMIC DNA]</scope>
    <source>
        <strain evidence="3">NM-5</strain>
    </source>
</reference>
<keyword evidence="1" id="KW-0732">Signal</keyword>
<gene>
    <name evidence="2" type="ORF">TSACC_2641</name>
</gene>
<evidence type="ECO:0000313" key="3">
    <source>
        <dbReference type="Proteomes" id="UP000076023"/>
    </source>
</evidence>
<feature type="signal peptide" evidence="1">
    <location>
        <begin position="1"/>
        <end position="21"/>
    </location>
</feature>
<sequence length="194" mass="21081">MRTLRLALLAGMLSLGAGRLAAQTPIEGEDFENVKAQLVDWSATWQPAGEPAVYRPAAKWDSPFTIVADSADAHSGNQALKWEFSGEIQGMVLLNFPPLQVNATELELRFFVKTRGIDKAGRLAVDEADSSGKRLKSNWAAVLVQPSDSWTEVVWRGKVGGDTSRLRVFLAYDGMPAGATVWIDDITVKPVPGN</sequence>
<protein>
    <recommendedName>
        <fullName evidence="4">Carbohydrate binding domain-containing protein</fullName>
    </recommendedName>
</protein>
<dbReference type="Proteomes" id="UP000076023">
    <property type="component" value="Unassembled WGS sequence"/>
</dbReference>
<dbReference type="RefSeq" id="WP_153811244.1">
    <property type="nucleotide sequence ID" value="NZ_BDCO01000002.1"/>
</dbReference>
<dbReference type="InterPro" id="IPR008979">
    <property type="entry name" value="Galactose-bd-like_sf"/>
</dbReference>
<dbReference type="EMBL" id="BDCO01000002">
    <property type="protein sequence ID" value="GAT32243.1"/>
    <property type="molecule type" value="Genomic_DNA"/>
</dbReference>
<dbReference type="Gene3D" id="2.60.120.260">
    <property type="entry name" value="Galactose-binding domain-like"/>
    <property type="match status" value="1"/>
</dbReference>
<dbReference type="SUPFAM" id="SSF49785">
    <property type="entry name" value="Galactose-binding domain-like"/>
    <property type="match status" value="1"/>
</dbReference>
<evidence type="ECO:0000313" key="2">
    <source>
        <dbReference type="EMBL" id="GAT32243.1"/>
    </source>
</evidence>
<proteinExistence type="predicted"/>
<dbReference type="InParanoid" id="A0A146G468"/>
<dbReference type="OrthoDB" id="9891004at2"/>
<evidence type="ECO:0000256" key="1">
    <source>
        <dbReference type="SAM" id="SignalP"/>
    </source>
</evidence>
<name>A0A146G468_TERSA</name>
<evidence type="ECO:0008006" key="4">
    <source>
        <dbReference type="Google" id="ProtNLM"/>
    </source>
</evidence>